<gene>
    <name evidence="1" type="ORF">dnm_065955</name>
</gene>
<dbReference type="EMBL" id="CP061800">
    <property type="protein sequence ID" value="QTA90535.1"/>
    <property type="molecule type" value="Genomic_DNA"/>
</dbReference>
<organism evidence="1 2">
    <name type="scientific">Desulfonema magnum</name>
    <dbReference type="NCBI Taxonomy" id="45655"/>
    <lineage>
        <taxon>Bacteria</taxon>
        <taxon>Pseudomonadati</taxon>
        <taxon>Thermodesulfobacteriota</taxon>
        <taxon>Desulfobacteria</taxon>
        <taxon>Desulfobacterales</taxon>
        <taxon>Desulfococcaceae</taxon>
        <taxon>Desulfonema</taxon>
    </lineage>
</organism>
<dbReference type="AlphaFoldDB" id="A0A975BT08"/>
<evidence type="ECO:0000313" key="2">
    <source>
        <dbReference type="Proteomes" id="UP000663722"/>
    </source>
</evidence>
<protein>
    <submittedName>
        <fullName evidence="1">Uncharacterized protein</fullName>
    </submittedName>
</protein>
<name>A0A975BT08_9BACT</name>
<dbReference type="Proteomes" id="UP000663722">
    <property type="component" value="Chromosome"/>
</dbReference>
<sequence>MRGCFSQKNILTQCTLIMPQRHKVSRRFSCLRAFVTFAVCPCSLRLKKVACGWKCLFL</sequence>
<reference evidence="1" key="1">
    <citation type="journal article" date="2021" name="Microb. Physiol.">
        <title>Proteogenomic Insights into the Physiology of Marine, Sulfate-Reducing, Filamentous Desulfonema limicola and Desulfonema magnum.</title>
        <authorList>
            <person name="Schnaars V."/>
            <person name="Wohlbrand L."/>
            <person name="Scheve S."/>
            <person name="Hinrichs C."/>
            <person name="Reinhardt R."/>
            <person name="Rabus R."/>
        </authorList>
    </citation>
    <scope>NUCLEOTIDE SEQUENCE</scope>
    <source>
        <strain evidence="1">4be13</strain>
    </source>
</reference>
<dbReference type="KEGG" id="dmm:dnm_065955"/>
<proteinExistence type="predicted"/>
<accession>A0A975BT08</accession>
<keyword evidence="2" id="KW-1185">Reference proteome</keyword>
<evidence type="ECO:0000313" key="1">
    <source>
        <dbReference type="EMBL" id="QTA90535.1"/>
    </source>
</evidence>